<feature type="transmembrane region" description="Helical" evidence="5">
    <location>
        <begin position="125"/>
        <end position="144"/>
    </location>
</feature>
<dbReference type="InterPro" id="IPR051533">
    <property type="entry name" value="WaaL-like"/>
</dbReference>
<evidence type="ECO:0000256" key="3">
    <source>
        <dbReference type="ARBA" id="ARBA00022989"/>
    </source>
</evidence>
<feature type="domain" description="O-antigen ligase-related" evidence="6">
    <location>
        <begin position="224"/>
        <end position="367"/>
    </location>
</feature>
<keyword evidence="8" id="KW-1185">Reference proteome</keyword>
<dbReference type="RefSeq" id="WP_261606366.1">
    <property type="nucleotide sequence ID" value="NZ_JAODOR010000005.1"/>
</dbReference>
<dbReference type="GO" id="GO:0016874">
    <property type="term" value="F:ligase activity"/>
    <property type="evidence" value="ECO:0007669"/>
    <property type="project" value="UniProtKB-KW"/>
</dbReference>
<feature type="transmembrane region" description="Helical" evidence="5">
    <location>
        <begin position="264"/>
        <end position="284"/>
    </location>
</feature>
<dbReference type="EMBL" id="JAODOR010000005">
    <property type="protein sequence ID" value="MCT9001817.1"/>
    <property type="molecule type" value="Genomic_DNA"/>
</dbReference>
<evidence type="ECO:0000313" key="8">
    <source>
        <dbReference type="Proteomes" id="UP001300496"/>
    </source>
</evidence>
<feature type="transmembrane region" description="Helical" evidence="5">
    <location>
        <begin position="240"/>
        <end position="257"/>
    </location>
</feature>
<sequence length="474" mass="50785">MLLAAIGLVASVALFFLSLRLPLRVLLASVLVVSLLQGFGSLGFMSFALMFTAGLAPGMIVRTWHQRREWWLWALGGLVLWQGVSSLWSFKFGSAAYGVMGSMALLSAFLIAREVLRDSPRDIRYAVLVASPVVVLEAGMILLFRLSPAVEELFLASPIARFVSEPGVDVLFTGGYENVLDPGKSGGMLLNGNTAALLMALCACVYALVGCWWPGRKAALLSIAALCSVAMLFTGSKSPVAMIVVLPLISFAILIAVRKPLIGVLLTLGAGALAVLLVVGVRLVKPELLEEATRTIGERAVLWGLVLESVPSRWFSGLGFGNWRERMVDRVVENPQLAGDPTLRVLPPHNLFAQAWVDSGLIALLLVVVLAVGPLLTVVASMRAQRSEKVLSLNSARLVVVFAGLAWPLVHGMTDTTLFYGDNHTIPWFAILVAAAYSRSSMMPELGPSAAEFSDTDVVETGSLTSAERKQTSV</sequence>
<feature type="transmembrane region" description="Helical" evidence="5">
    <location>
        <begin position="94"/>
        <end position="113"/>
    </location>
</feature>
<feature type="transmembrane region" description="Helical" evidence="5">
    <location>
        <begin position="360"/>
        <end position="379"/>
    </location>
</feature>
<accession>A0ABT2PB58</accession>
<evidence type="ECO:0000256" key="1">
    <source>
        <dbReference type="ARBA" id="ARBA00004141"/>
    </source>
</evidence>
<evidence type="ECO:0000256" key="2">
    <source>
        <dbReference type="ARBA" id="ARBA00022692"/>
    </source>
</evidence>
<evidence type="ECO:0000256" key="5">
    <source>
        <dbReference type="SAM" id="Phobius"/>
    </source>
</evidence>
<dbReference type="InterPro" id="IPR007016">
    <property type="entry name" value="O-antigen_ligase-rel_domated"/>
</dbReference>
<evidence type="ECO:0000259" key="6">
    <source>
        <dbReference type="Pfam" id="PF04932"/>
    </source>
</evidence>
<feature type="transmembrane region" description="Helical" evidence="5">
    <location>
        <begin position="391"/>
        <end position="411"/>
    </location>
</feature>
<keyword evidence="3 5" id="KW-1133">Transmembrane helix</keyword>
<gene>
    <name evidence="7" type="ORF">N4R40_05505</name>
</gene>
<dbReference type="PANTHER" id="PTHR37422">
    <property type="entry name" value="TEICHURONIC ACID BIOSYNTHESIS PROTEIN TUAE"/>
    <property type="match status" value="1"/>
</dbReference>
<proteinExistence type="predicted"/>
<protein>
    <submittedName>
        <fullName evidence="7">O-antigen ligase family protein</fullName>
    </submittedName>
</protein>
<evidence type="ECO:0000256" key="4">
    <source>
        <dbReference type="ARBA" id="ARBA00023136"/>
    </source>
</evidence>
<feature type="transmembrane region" description="Helical" evidence="5">
    <location>
        <begin position="70"/>
        <end position="88"/>
    </location>
</feature>
<feature type="transmembrane region" description="Helical" evidence="5">
    <location>
        <begin position="218"/>
        <end position="234"/>
    </location>
</feature>
<dbReference type="Pfam" id="PF04932">
    <property type="entry name" value="Wzy_C"/>
    <property type="match status" value="1"/>
</dbReference>
<keyword evidence="2 5" id="KW-0812">Transmembrane</keyword>
<comment type="subcellular location">
    <subcellularLocation>
        <location evidence="1">Membrane</location>
        <topology evidence="1">Multi-pass membrane protein</topology>
    </subcellularLocation>
</comment>
<evidence type="ECO:0000313" key="7">
    <source>
        <dbReference type="EMBL" id="MCT9001817.1"/>
    </source>
</evidence>
<dbReference type="Proteomes" id="UP001300496">
    <property type="component" value="Unassembled WGS sequence"/>
</dbReference>
<keyword evidence="7" id="KW-0436">Ligase</keyword>
<organism evidence="7 8">
    <name type="scientific">Microbacterium memoriense</name>
    <dbReference type="NCBI Taxonomy" id="2978350"/>
    <lineage>
        <taxon>Bacteria</taxon>
        <taxon>Bacillati</taxon>
        <taxon>Actinomycetota</taxon>
        <taxon>Actinomycetes</taxon>
        <taxon>Micrococcales</taxon>
        <taxon>Microbacteriaceae</taxon>
        <taxon>Microbacterium</taxon>
    </lineage>
</organism>
<comment type="caution">
    <text evidence="7">The sequence shown here is derived from an EMBL/GenBank/DDBJ whole genome shotgun (WGS) entry which is preliminary data.</text>
</comment>
<keyword evidence="4 5" id="KW-0472">Membrane</keyword>
<feature type="transmembrane region" description="Helical" evidence="5">
    <location>
        <begin position="195"/>
        <end position="213"/>
    </location>
</feature>
<reference evidence="7 8" key="1">
    <citation type="journal article" date="2024" name="Int. J. Syst. Evol. Microbiol.">
        <title>Microbacterium memoriense sp. nov., a member of the Actinomycetota from marine beach sediment of the north coast of Portugal.</title>
        <authorList>
            <person name="Santos J.D.N.D."/>
            <person name="Klimek D."/>
            <person name="Calusinska M."/>
            <person name="Lobo-da-Cunha A."/>
            <person name="Catita J."/>
            <person name="Goncalves H."/>
            <person name="Gonzalez I."/>
            <person name="Lage O.M."/>
        </authorList>
    </citation>
    <scope>NUCLEOTIDE SEQUENCE [LARGE SCALE GENOMIC DNA]</scope>
    <source>
        <strain evidence="7 8">PMIC_1C1B</strain>
    </source>
</reference>
<name>A0ABT2PB58_9MICO</name>
<dbReference type="PANTHER" id="PTHR37422:SF13">
    <property type="entry name" value="LIPOPOLYSACCHARIDE BIOSYNTHESIS PROTEIN PA4999-RELATED"/>
    <property type="match status" value="1"/>
</dbReference>
<feature type="transmembrane region" description="Helical" evidence="5">
    <location>
        <begin position="38"/>
        <end position="58"/>
    </location>
</feature>